<reference evidence="15 16" key="1">
    <citation type="submission" date="2020-01" db="EMBL/GenBank/DDBJ databases">
        <title>Genomes assembled from Gulf of Kutch pelagic sediment metagenomes.</title>
        <authorList>
            <person name="Chandrashekar M."/>
            <person name="Mahajan M.S."/>
            <person name="Dave K.J."/>
            <person name="Vatsa P."/>
            <person name="Nathani N.M."/>
        </authorList>
    </citation>
    <scope>NUCLEOTIDE SEQUENCE [LARGE SCALE GENOMIC DNA]</scope>
    <source>
        <strain evidence="15">KS3-K002</strain>
    </source>
</reference>
<dbReference type="Pfam" id="PF13091">
    <property type="entry name" value="PLDc_2"/>
    <property type="match status" value="2"/>
</dbReference>
<dbReference type="EC" id="2.7.8.-" evidence="12"/>
<organism evidence="15 16">
    <name type="scientific">Candidatus Kutchimonas denitrificans</name>
    <dbReference type="NCBI Taxonomy" id="3056748"/>
    <lineage>
        <taxon>Bacteria</taxon>
        <taxon>Pseudomonadati</taxon>
        <taxon>Gemmatimonadota</taxon>
        <taxon>Gemmatimonadia</taxon>
        <taxon>Candidatus Palauibacterales</taxon>
        <taxon>Candidatus Palauibacteraceae</taxon>
        <taxon>Candidatus Kutchimonas</taxon>
    </lineage>
</organism>
<evidence type="ECO:0000259" key="14">
    <source>
        <dbReference type="PROSITE" id="PS50035"/>
    </source>
</evidence>
<keyword evidence="6" id="KW-0677">Repeat</keyword>
<keyword evidence="9 13" id="KW-0472">Membrane</keyword>
<dbReference type="CDD" id="cd09155">
    <property type="entry name" value="PLDc_PaCLS_like_1"/>
    <property type="match status" value="1"/>
</dbReference>
<feature type="transmembrane region" description="Helical" evidence="13">
    <location>
        <begin position="31"/>
        <end position="52"/>
    </location>
</feature>
<dbReference type="PANTHER" id="PTHR21248:SF22">
    <property type="entry name" value="PHOSPHOLIPASE D"/>
    <property type="match status" value="1"/>
</dbReference>
<keyword evidence="8" id="KW-0443">Lipid metabolism</keyword>
<sequence>MIFWLVVGVSHLLGLAAAVHAIWNARTPQGGIVWVISLAVVPYLALPAYLLFGRARYLRYLAERRRNDQRAERVTGDPGRLLETRGTAPVHAASGVALLETLPETQLTGGNAVRLLIDGEATFEAIFEAIQGAERYVLVQFYVIRDDQLGQALKDRLIRKARDGVRVLVLYDEIGSHDLAGSYAEELRAAGAAVSAFGSPRNRLHRFQLNYRNHRKSVVVDGRVAFIGGHNVGDEYMGRDSRYGHWRDTHLRIEGPAAIDVQAAFLKDWYWATGELPELCWTPSASPGDSTDVLVVPTSPADRFRTAQLFFTGAINSARQRLWIATPYFVPDEAVVAALRLAAFRGVDVRILIPERTDHHLFYLSSFSYTEMLEPYGIEFFRYGPGMMHQKVMLIDDDAAMIGTANLNNRSLRLDFEISALVLGRDFATEVERMLRTDLKNSRPAKTGELKEKPFWFRLSVRAVRLLDPVK</sequence>
<keyword evidence="2" id="KW-1003">Cell membrane</keyword>
<evidence type="ECO:0000313" key="16">
    <source>
        <dbReference type="Proteomes" id="UP000702544"/>
    </source>
</evidence>
<evidence type="ECO:0000256" key="2">
    <source>
        <dbReference type="ARBA" id="ARBA00022475"/>
    </source>
</evidence>
<evidence type="ECO:0000256" key="13">
    <source>
        <dbReference type="SAM" id="Phobius"/>
    </source>
</evidence>
<gene>
    <name evidence="15" type="primary">cls</name>
    <name evidence="15" type="ORF">GWO12_05550</name>
</gene>
<proteinExistence type="predicted"/>
<dbReference type="Gene3D" id="3.30.870.10">
    <property type="entry name" value="Endonuclease Chain A"/>
    <property type="match status" value="2"/>
</dbReference>
<evidence type="ECO:0000256" key="6">
    <source>
        <dbReference type="ARBA" id="ARBA00022737"/>
    </source>
</evidence>
<evidence type="ECO:0000256" key="9">
    <source>
        <dbReference type="ARBA" id="ARBA00023136"/>
    </source>
</evidence>
<keyword evidence="11" id="KW-1208">Phospholipid metabolism</keyword>
<evidence type="ECO:0000256" key="1">
    <source>
        <dbReference type="ARBA" id="ARBA00004236"/>
    </source>
</evidence>
<dbReference type="InterPro" id="IPR022924">
    <property type="entry name" value="Cardiolipin_synthase"/>
</dbReference>
<dbReference type="EMBL" id="JAACAK010000046">
    <property type="protein sequence ID" value="NIR74561.1"/>
    <property type="molecule type" value="Genomic_DNA"/>
</dbReference>
<feature type="domain" description="PLD phosphodiesterase" evidence="14">
    <location>
        <begin position="209"/>
        <end position="236"/>
    </location>
</feature>
<keyword evidence="7 13" id="KW-1133">Transmembrane helix</keyword>
<feature type="domain" description="PLD phosphodiesterase" evidence="14">
    <location>
        <begin position="384"/>
        <end position="411"/>
    </location>
</feature>
<dbReference type="SMART" id="SM00155">
    <property type="entry name" value="PLDc"/>
    <property type="match status" value="2"/>
</dbReference>
<keyword evidence="3" id="KW-0444">Lipid biosynthesis</keyword>
<dbReference type="Proteomes" id="UP000702544">
    <property type="component" value="Unassembled WGS sequence"/>
</dbReference>
<protein>
    <recommendedName>
        <fullName evidence="12">Cardiolipin synthase</fullName>
        <ecNumber evidence="12">2.7.8.-</ecNumber>
    </recommendedName>
</protein>
<name>A0AAE4ZAJ7_9BACT</name>
<keyword evidence="10" id="KW-0594">Phospholipid biosynthesis</keyword>
<dbReference type="GO" id="GO:0032049">
    <property type="term" value="P:cardiolipin biosynthetic process"/>
    <property type="evidence" value="ECO:0007669"/>
    <property type="project" value="UniProtKB-UniRule"/>
</dbReference>
<evidence type="ECO:0000256" key="5">
    <source>
        <dbReference type="ARBA" id="ARBA00022692"/>
    </source>
</evidence>
<dbReference type="FunFam" id="3.30.870.10:FF:000014">
    <property type="entry name" value="Cardiolipin synthase"/>
    <property type="match status" value="1"/>
</dbReference>
<dbReference type="SUPFAM" id="SSF56024">
    <property type="entry name" value="Phospholipase D/nuclease"/>
    <property type="match status" value="2"/>
</dbReference>
<evidence type="ECO:0000256" key="7">
    <source>
        <dbReference type="ARBA" id="ARBA00022989"/>
    </source>
</evidence>
<dbReference type="NCBIfam" id="TIGR04265">
    <property type="entry name" value="bac_cardiolipin"/>
    <property type="match status" value="1"/>
</dbReference>
<evidence type="ECO:0000256" key="3">
    <source>
        <dbReference type="ARBA" id="ARBA00022516"/>
    </source>
</evidence>
<dbReference type="InterPro" id="IPR025202">
    <property type="entry name" value="PLD-like_dom"/>
</dbReference>
<dbReference type="GO" id="GO:0008808">
    <property type="term" value="F:cardiolipin synthase activity"/>
    <property type="evidence" value="ECO:0007669"/>
    <property type="project" value="UniProtKB-UniRule"/>
</dbReference>
<accession>A0AAE4ZAJ7</accession>
<dbReference type="PROSITE" id="PS50035">
    <property type="entry name" value="PLD"/>
    <property type="match status" value="2"/>
</dbReference>
<dbReference type="GO" id="GO:0005886">
    <property type="term" value="C:plasma membrane"/>
    <property type="evidence" value="ECO:0007669"/>
    <property type="project" value="UniProtKB-SubCell"/>
</dbReference>
<comment type="subcellular location">
    <subcellularLocation>
        <location evidence="1">Cell membrane</location>
    </subcellularLocation>
</comment>
<dbReference type="PANTHER" id="PTHR21248">
    <property type="entry name" value="CARDIOLIPIN SYNTHASE"/>
    <property type="match status" value="1"/>
</dbReference>
<evidence type="ECO:0000256" key="8">
    <source>
        <dbReference type="ARBA" id="ARBA00023098"/>
    </source>
</evidence>
<evidence type="ECO:0000256" key="10">
    <source>
        <dbReference type="ARBA" id="ARBA00023209"/>
    </source>
</evidence>
<dbReference type="InterPro" id="IPR001736">
    <property type="entry name" value="PLipase_D/transphosphatidylase"/>
</dbReference>
<evidence type="ECO:0000256" key="4">
    <source>
        <dbReference type="ARBA" id="ARBA00022679"/>
    </source>
</evidence>
<comment type="caution">
    <text evidence="15">The sequence shown here is derived from an EMBL/GenBank/DDBJ whole genome shotgun (WGS) entry which is preliminary data.</text>
</comment>
<keyword evidence="5 13" id="KW-0812">Transmembrane</keyword>
<keyword evidence="4" id="KW-0808">Transferase</keyword>
<dbReference type="AlphaFoldDB" id="A0AAE4ZAJ7"/>
<evidence type="ECO:0000256" key="11">
    <source>
        <dbReference type="ARBA" id="ARBA00023264"/>
    </source>
</evidence>
<evidence type="ECO:0000256" key="12">
    <source>
        <dbReference type="NCBIfam" id="TIGR04265"/>
    </source>
</evidence>
<evidence type="ECO:0000313" key="15">
    <source>
        <dbReference type="EMBL" id="NIR74561.1"/>
    </source>
</evidence>